<proteinExistence type="predicted"/>
<accession>A0ACC2CEL6</accession>
<reference evidence="2" key="1">
    <citation type="journal article" date="2024" name="Proc. Natl. Acad. Sci. U.S.A.">
        <title>Extraordinary preservation of gene collinearity over three hundred million years revealed in homosporous lycophytes.</title>
        <authorList>
            <person name="Li C."/>
            <person name="Wickell D."/>
            <person name="Kuo L.Y."/>
            <person name="Chen X."/>
            <person name="Nie B."/>
            <person name="Liao X."/>
            <person name="Peng D."/>
            <person name="Ji J."/>
            <person name="Jenkins J."/>
            <person name="Williams M."/>
            <person name="Shu S."/>
            <person name="Plott C."/>
            <person name="Barry K."/>
            <person name="Rajasekar S."/>
            <person name="Grimwood J."/>
            <person name="Han X."/>
            <person name="Sun S."/>
            <person name="Hou Z."/>
            <person name="He W."/>
            <person name="Dai G."/>
            <person name="Sun C."/>
            <person name="Schmutz J."/>
            <person name="Leebens-Mack J.H."/>
            <person name="Li F.W."/>
            <person name="Wang L."/>
        </authorList>
    </citation>
    <scope>NUCLEOTIDE SEQUENCE [LARGE SCALE GENOMIC DNA]</scope>
    <source>
        <strain evidence="2">cv. PW_Plant_1</strain>
    </source>
</reference>
<organism evidence="1 2">
    <name type="scientific">Diphasiastrum complanatum</name>
    <name type="common">Issler's clubmoss</name>
    <name type="synonym">Lycopodium complanatum</name>
    <dbReference type="NCBI Taxonomy" id="34168"/>
    <lineage>
        <taxon>Eukaryota</taxon>
        <taxon>Viridiplantae</taxon>
        <taxon>Streptophyta</taxon>
        <taxon>Embryophyta</taxon>
        <taxon>Tracheophyta</taxon>
        <taxon>Lycopodiopsida</taxon>
        <taxon>Lycopodiales</taxon>
        <taxon>Lycopodiaceae</taxon>
        <taxon>Lycopodioideae</taxon>
        <taxon>Diphasiastrum</taxon>
    </lineage>
</organism>
<protein>
    <submittedName>
        <fullName evidence="1">Uncharacterized protein</fullName>
    </submittedName>
</protein>
<name>A0ACC2CEL6_DIPCM</name>
<evidence type="ECO:0000313" key="1">
    <source>
        <dbReference type="EMBL" id="KAJ7540453.1"/>
    </source>
</evidence>
<evidence type="ECO:0000313" key="2">
    <source>
        <dbReference type="Proteomes" id="UP001162992"/>
    </source>
</evidence>
<dbReference type="EMBL" id="CM055101">
    <property type="protein sequence ID" value="KAJ7540453.1"/>
    <property type="molecule type" value="Genomic_DNA"/>
</dbReference>
<comment type="caution">
    <text evidence="1">The sequence shown here is derived from an EMBL/GenBank/DDBJ whole genome shotgun (WGS) entry which is preliminary data.</text>
</comment>
<sequence>MIACMSKLGIYHYSHTAHKEAITMRAASKATSPTFAVYLDSLEYLQPADLPYLKPTALRSLFQPSLLCLRHSCCFFLACPAYQRPTGACWTAAALPTPACALYLYLRLATEVSLLSTIENQGCGLPSLLTVPYQLFAPCTTCLRPNKPCL</sequence>
<gene>
    <name evidence="1" type="ORF">O6H91_10G015700</name>
</gene>
<keyword evidence="2" id="KW-1185">Reference proteome</keyword>
<dbReference type="Proteomes" id="UP001162992">
    <property type="component" value="Chromosome 10"/>
</dbReference>